<keyword evidence="3" id="KW-1185">Reference proteome</keyword>
<dbReference type="RefSeq" id="XP_001304567.1">
    <property type="nucleotide sequence ID" value="XM_001304566.1"/>
</dbReference>
<gene>
    <name evidence="2" type="ORF">TVAG_001890</name>
</gene>
<sequence>MATVEDLMKQQELIKQMEERYIVNVGKMQRELEDLEKEIADEVNSPQTQQDQPEMTNHQQSKLKA</sequence>
<name>A2FTX4_TRIV3</name>
<dbReference type="SMR" id="A2FTX4"/>
<reference evidence="2" key="1">
    <citation type="submission" date="2006-10" db="EMBL/GenBank/DDBJ databases">
        <authorList>
            <person name="Amadeo P."/>
            <person name="Zhao Q."/>
            <person name="Wortman J."/>
            <person name="Fraser-Liggett C."/>
            <person name="Carlton J."/>
        </authorList>
    </citation>
    <scope>NUCLEOTIDE SEQUENCE</scope>
    <source>
        <strain evidence="2">G3</strain>
    </source>
</reference>
<dbReference type="VEuPathDB" id="TrichDB:TVAGG3_0130290"/>
<dbReference type="InParanoid" id="A2FTX4"/>
<dbReference type="VEuPathDB" id="TrichDB:TVAG_001890"/>
<accession>A2FTX4</accession>
<feature type="region of interest" description="Disordered" evidence="1">
    <location>
        <begin position="38"/>
        <end position="65"/>
    </location>
</feature>
<organism evidence="2 3">
    <name type="scientific">Trichomonas vaginalis (strain ATCC PRA-98 / G3)</name>
    <dbReference type="NCBI Taxonomy" id="412133"/>
    <lineage>
        <taxon>Eukaryota</taxon>
        <taxon>Metamonada</taxon>
        <taxon>Parabasalia</taxon>
        <taxon>Trichomonadida</taxon>
        <taxon>Trichomonadidae</taxon>
        <taxon>Trichomonas</taxon>
    </lineage>
</organism>
<feature type="compositionally biased region" description="Polar residues" evidence="1">
    <location>
        <begin position="44"/>
        <end position="65"/>
    </location>
</feature>
<evidence type="ECO:0000313" key="3">
    <source>
        <dbReference type="Proteomes" id="UP000001542"/>
    </source>
</evidence>
<evidence type="ECO:0000256" key="1">
    <source>
        <dbReference type="SAM" id="MobiDB-lite"/>
    </source>
</evidence>
<reference evidence="2" key="2">
    <citation type="journal article" date="2007" name="Science">
        <title>Draft genome sequence of the sexually transmitted pathogen Trichomonas vaginalis.</title>
        <authorList>
            <person name="Carlton J.M."/>
            <person name="Hirt R.P."/>
            <person name="Silva J.C."/>
            <person name="Delcher A.L."/>
            <person name="Schatz M."/>
            <person name="Zhao Q."/>
            <person name="Wortman J.R."/>
            <person name="Bidwell S.L."/>
            <person name="Alsmark U.C.M."/>
            <person name="Besteiro S."/>
            <person name="Sicheritz-Ponten T."/>
            <person name="Noel C.J."/>
            <person name="Dacks J.B."/>
            <person name="Foster P.G."/>
            <person name="Simillion C."/>
            <person name="Van de Peer Y."/>
            <person name="Miranda-Saavedra D."/>
            <person name="Barton G.J."/>
            <person name="Westrop G.D."/>
            <person name="Mueller S."/>
            <person name="Dessi D."/>
            <person name="Fiori P.L."/>
            <person name="Ren Q."/>
            <person name="Paulsen I."/>
            <person name="Zhang H."/>
            <person name="Bastida-Corcuera F.D."/>
            <person name="Simoes-Barbosa A."/>
            <person name="Brown M.T."/>
            <person name="Hayes R.D."/>
            <person name="Mukherjee M."/>
            <person name="Okumura C.Y."/>
            <person name="Schneider R."/>
            <person name="Smith A.J."/>
            <person name="Vanacova S."/>
            <person name="Villalvazo M."/>
            <person name="Haas B.J."/>
            <person name="Pertea M."/>
            <person name="Feldblyum T.V."/>
            <person name="Utterback T.R."/>
            <person name="Shu C.L."/>
            <person name="Osoegawa K."/>
            <person name="de Jong P.J."/>
            <person name="Hrdy I."/>
            <person name="Horvathova L."/>
            <person name="Zubacova Z."/>
            <person name="Dolezal P."/>
            <person name="Malik S.B."/>
            <person name="Logsdon J.M. Jr."/>
            <person name="Henze K."/>
            <person name="Gupta A."/>
            <person name="Wang C.C."/>
            <person name="Dunne R.L."/>
            <person name="Upcroft J.A."/>
            <person name="Upcroft P."/>
            <person name="White O."/>
            <person name="Salzberg S.L."/>
            <person name="Tang P."/>
            <person name="Chiu C.-H."/>
            <person name="Lee Y.-S."/>
            <person name="Embley T.M."/>
            <person name="Coombs G.H."/>
            <person name="Mottram J.C."/>
            <person name="Tachezy J."/>
            <person name="Fraser-Liggett C.M."/>
            <person name="Johnson P.J."/>
        </authorList>
    </citation>
    <scope>NUCLEOTIDE SEQUENCE [LARGE SCALE GENOMIC DNA]</scope>
    <source>
        <strain evidence="2">G3</strain>
    </source>
</reference>
<evidence type="ECO:0000313" key="2">
    <source>
        <dbReference type="EMBL" id="EAX91637.1"/>
    </source>
</evidence>
<dbReference type="EMBL" id="DS114020">
    <property type="protein sequence ID" value="EAX91637.1"/>
    <property type="molecule type" value="Genomic_DNA"/>
</dbReference>
<dbReference type="AlphaFoldDB" id="A2FTX4"/>
<dbReference type="Proteomes" id="UP000001542">
    <property type="component" value="Unassembled WGS sequence"/>
</dbReference>
<proteinExistence type="predicted"/>
<protein>
    <submittedName>
        <fullName evidence="2">Uncharacterized protein</fullName>
    </submittedName>
</protein>
<dbReference type="KEGG" id="tva:75641181"/>